<proteinExistence type="inferred from homology"/>
<comment type="similarity">
    <text evidence="1">Belongs to the glycosyltransferase 2 family.</text>
</comment>
<keyword evidence="2" id="KW-0328">Glycosyltransferase</keyword>
<dbReference type="EMBL" id="BJYT01000014">
    <property type="protein sequence ID" value="GEO10969.1"/>
    <property type="molecule type" value="Genomic_DNA"/>
</dbReference>
<evidence type="ECO:0000256" key="3">
    <source>
        <dbReference type="ARBA" id="ARBA00022679"/>
    </source>
</evidence>
<gene>
    <name evidence="6" type="ORF">SAE01_34650</name>
</gene>
<dbReference type="PANTHER" id="PTHR43630">
    <property type="entry name" value="POLY-BETA-1,6-N-ACETYL-D-GLUCOSAMINE SYNTHASE"/>
    <property type="match status" value="1"/>
</dbReference>
<dbReference type="GO" id="GO:0016757">
    <property type="term" value="F:glycosyltransferase activity"/>
    <property type="evidence" value="ECO:0007669"/>
    <property type="project" value="UniProtKB-KW"/>
</dbReference>
<sequence>MIIPARNEEHQIAKCLRSVLDQNYPSELFEVIVADDYSTDNTAGIVRQMQNEYKNLRLLQIEKLLPQKQLNSYKKKALELAIQQANGDWIVTTDADCNVSEEWLSNFSNFIQQNNAVFVAAPVKFINTGSFVSIFQCLDFISLQGITAASVSAGFHTMCNGANLAYSKKVFYEVDGFKGIDNIASGDDMLLMHKIYTRYKTQVHYLFSKESVVETLPMETWKDFFNQRIRWASKADKFEDKRIVFVLIFVYFFNLSFLLLPFAAIWLDNIGWYWLAMLAGKTVIDFRFMVPVAKFFNEEKLLWWFPIMQPFHIGYTIIAGWLGKFGKYSWKGRVVK</sequence>
<keyword evidence="4" id="KW-0812">Transmembrane</keyword>
<dbReference type="Gene3D" id="3.90.550.10">
    <property type="entry name" value="Spore Coat Polysaccharide Biosynthesis Protein SpsA, Chain A"/>
    <property type="match status" value="1"/>
</dbReference>
<dbReference type="Proteomes" id="UP000321513">
    <property type="component" value="Unassembled WGS sequence"/>
</dbReference>
<keyword evidence="7" id="KW-1185">Reference proteome</keyword>
<dbReference type="Pfam" id="PF00535">
    <property type="entry name" value="Glycos_transf_2"/>
    <property type="match status" value="1"/>
</dbReference>
<evidence type="ECO:0000313" key="6">
    <source>
        <dbReference type="EMBL" id="GEO10969.1"/>
    </source>
</evidence>
<evidence type="ECO:0000256" key="1">
    <source>
        <dbReference type="ARBA" id="ARBA00006739"/>
    </source>
</evidence>
<evidence type="ECO:0000313" key="7">
    <source>
        <dbReference type="Proteomes" id="UP000321513"/>
    </source>
</evidence>
<evidence type="ECO:0000259" key="5">
    <source>
        <dbReference type="Pfam" id="PF00535"/>
    </source>
</evidence>
<keyword evidence="4" id="KW-0472">Membrane</keyword>
<dbReference type="InterPro" id="IPR001173">
    <property type="entry name" value="Glyco_trans_2-like"/>
</dbReference>
<dbReference type="PANTHER" id="PTHR43630:SF1">
    <property type="entry name" value="POLY-BETA-1,6-N-ACETYL-D-GLUCOSAMINE SYNTHASE"/>
    <property type="match status" value="1"/>
</dbReference>
<organism evidence="6 7">
    <name type="scientific">Segetibacter aerophilus</name>
    <dbReference type="NCBI Taxonomy" id="670293"/>
    <lineage>
        <taxon>Bacteria</taxon>
        <taxon>Pseudomonadati</taxon>
        <taxon>Bacteroidota</taxon>
        <taxon>Chitinophagia</taxon>
        <taxon>Chitinophagales</taxon>
        <taxon>Chitinophagaceae</taxon>
        <taxon>Segetibacter</taxon>
    </lineage>
</organism>
<feature type="transmembrane region" description="Helical" evidence="4">
    <location>
        <begin position="302"/>
        <end position="322"/>
    </location>
</feature>
<dbReference type="InterPro" id="IPR029044">
    <property type="entry name" value="Nucleotide-diphossugar_trans"/>
</dbReference>
<accession>A0A512BG75</accession>
<evidence type="ECO:0000256" key="2">
    <source>
        <dbReference type="ARBA" id="ARBA00022676"/>
    </source>
</evidence>
<dbReference type="AlphaFoldDB" id="A0A512BG75"/>
<name>A0A512BG75_9BACT</name>
<keyword evidence="3 6" id="KW-0808">Transferase</keyword>
<feature type="domain" description="Glycosyltransferase 2-like" evidence="5">
    <location>
        <begin position="2"/>
        <end position="129"/>
    </location>
</feature>
<comment type="caution">
    <text evidence="6">The sequence shown here is derived from an EMBL/GenBank/DDBJ whole genome shotgun (WGS) entry which is preliminary data.</text>
</comment>
<reference evidence="6 7" key="1">
    <citation type="submission" date="2019-07" db="EMBL/GenBank/DDBJ databases">
        <title>Whole genome shotgun sequence of Segetibacter aerophilus NBRC 106135.</title>
        <authorList>
            <person name="Hosoyama A."/>
            <person name="Uohara A."/>
            <person name="Ohji S."/>
            <person name="Ichikawa N."/>
        </authorList>
    </citation>
    <scope>NUCLEOTIDE SEQUENCE [LARGE SCALE GENOMIC DNA]</scope>
    <source>
        <strain evidence="6 7">NBRC 106135</strain>
    </source>
</reference>
<protein>
    <submittedName>
        <fullName evidence="6">Glycosyl transferase</fullName>
    </submittedName>
</protein>
<keyword evidence="4" id="KW-1133">Transmembrane helix</keyword>
<dbReference type="SUPFAM" id="SSF53448">
    <property type="entry name" value="Nucleotide-diphospho-sugar transferases"/>
    <property type="match status" value="1"/>
</dbReference>
<evidence type="ECO:0000256" key="4">
    <source>
        <dbReference type="SAM" id="Phobius"/>
    </source>
</evidence>
<feature type="transmembrane region" description="Helical" evidence="4">
    <location>
        <begin position="243"/>
        <end position="266"/>
    </location>
</feature>